<dbReference type="InterPro" id="IPR020845">
    <property type="entry name" value="AMP-binding_CS"/>
</dbReference>
<dbReference type="Pfam" id="PF00501">
    <property type="entry name" value="AMP-binding"/>
    <property type="match status" value="1"/>
</dbReference>
<evidence type="ECO:0000256" key="2">
    <source>
        <dbReference type="ARBA" id="ARBA00022840"/>
    </source>
</evidence>
<protein>
    <submittedName>
        <fullName evidence="4">Long-chain-fatty-acid--CoA ligase</fullName>
    </submittedName>
</protein>
<proteinExistence type="predicted"/>
<reference evidence="4 5" key="1">
    <citation type="journal article" date="2014" name="Genome Biol. Evol.">
        <title>The secreted proteins of Achlya hypogyna and Thraustotheca clavata identify the ancestral oomycete secretome and reveal gene acquisitions by horizontal gene transfer.</title>
        <authorList>
            <person name="Misner I."/>
            <person name="Blouin N."/>
            <person name="Leonard G."/>
            <person name="Richards T.A."/>
            <person name="Lane C.E."/>
        </authorList>
    </citation>
    <scope>NUCLEOTIDE SEQUENCE [LARGE SCALE GENOMIC DNA]</scope>
    <source>
        <strain evidence="4 5">ATCC 48635</strain>
    </source>
</reference>
<dbReference type="AlphaFoldDB" id="A0A1V9YUQ7"/>
<keyword evidence="5" id="KW-1185">Reference proteome</keyword>
<comment type="caution">
    <text evidence="4">The sequence shown here is derived from an EMBL/GenBank/DDBJ whole genome shotgun (WGS) entry which is preliminary data.</text>
</comment>
<name>A0A1V9YUQ7_ACHHY</name>
<dbReference type="GO" id="GO:0004467">
    <property type="term" value="F:long-chain fatty acid-CoA ligase activity"/>
    <property type="evidence" value="ECO:0007669"/>
    <property type="project" value="TreeGrafter"/>
</dbReference>
<gene>
    <name evidence="4" type="ORF">ACHHYP_06302</name>
</gene>
<accession>A0A1V9YUQ7</accession>
<evidence type="ECO:0000313" key="4">
    <source>
        <dbReference type="EMBL" id="OQR89411.1"/>
    </source>
</evidence>
<dbReference type="PANTHER" id="PTHR43272">
    <property type="entry name" value="LONG-CHAIN-FATTY-ACID--COA LIGASE"/>
    <property type="match status" value="1"/>
</dbReference>
<dbReference type="InterPro" id="IPR000873">
    <property type="entry name" value="AMP-dep_synth/lig_dom"/>
</dbReference>
<keyword evidence="1" id="KW-0547">Nucleotide-binding</keyword>
<evidence type="ECO:0000313" key="5">
    <source>
        <dbReference type="Proteomes" id="UP000243579"/>
    </source>
</evidence>
<dbReference type="EMBL" id="JNBR01000828">
    <property type="protein sequence ID" value="OQR89411.1"/>
    <property type="molecule type" value="Genomic_DNA"/>
</dbReference>
<dbReference type="PROSITE" id="PS00455">
    <property type="entry name" value="AMP_BINDING"/>
    <property type="match status" value="1"/>
</dbReference>
<dbReference type="GO" id="GO:0005783">
    <property type="term" value="C:endoplasmic reticulum"/>
    <property type="evidence" value="ECO:0007669"/>
    <property type="project" value="TreeGrafter"/>
</dbReference>
<dbReference type="SUPFAM" id="SSF56801">
    <property type="entry name" value="Acetyl-CoA synthetase-like"/>
    <property type="match status" value="1"/>
</dbReference>
<keyword evidence="2" id="KW-0067">ATP-binding</keyword>
<sequence length="707" mass="75722">MVLPTSTTTGLATLATLGLSGFVYQKLTVDPLVAPSCYAAIDEASASTGNGPIYRAIGNLEVEDVTLVEHFEKSAVTFADRPFLGHRPIVDGVPGPYVWQTFAECHERILRVAAGLQKEKMVEPTSDGHRFLGIYMKNRPEWVLAQYGAYFSGAAVVPIYDTLGASATTFILNQTLVSTVVCTMAEVDGLLAKAPASSSLQHIVLCDVDTVDPALASRAAALQLRLWTLRELESVGAEHPRPPAASSSSNVAILMYTSGTTGMPKGVQITHRNLIAVKQSTLERLEHGAVATMLKGRPSVLSFLPLAHIGEQGCHSIMIAKGGAIGFYQGSPLRLLDDLQALRPTILIGVPRLYNRIYDKVMEAALGAGGVKSWLFQTALDAKLTNLRQGYLTHGIYDRLVFAKLKAKLGLDRCAFMLTGAAPLAPEVLSFFRVVLGVTCAEFYGQTEATGGVATTDHRDVDAGTVGPPMVSAEIKLVSVPEMGYNVTDTTHGEGALAMAVRGRGEVCFRGPTIFSGYFKEPEKTAEAIDADGWLHSGDIGVWTTDGRLKIVDRKKNIFKLSQGEYVAPEKIENVIQGSSYVAQSFVHGDSLHSTLVAVVVPEEAAIAKLAASLKITGTLQDWCASAEVVKTVLADIQRVGKAAGLVGFETIRAVHLEPTPFSIENNLLTPTLKLKRHDATKTYAAQIDALYVALHDIVAGFAAKHA</sequence>
<feature type="domain" description="AMP-dependent synthetase/ligase" evidence="3">
    <location>
        <begin position="71"/>
        <end position="519"/>
    </location>
</feature>
<dbReference type="PANTHER" id="PTHR43272:SF33">
    <property type="entry name" value="AMP-BINDING DOMAIN-CONTAINING PROTEIN-RELATED"/>
    <property type="match status" value="1"/>
</dbReference>
<dbReference type="OrthoDB" id="189102at2759"/>
<dbReference type="Gene3D" id="3.40.50.12780">
    <property type="entry name" value="N-terminal domain of ligase-like"/>
    <property type="match status" value="1"/>
</dbReference>
<dbReference type="GO" id="GO:0005524">
    <property type="term" value="F:ATP binding"/>
    <property type="evidence" value="ECO:0007669"/>
    <property type="project" value="UniProtKB-KW"/>
</dbReference>
<organism evidence="4 5">
    <name type="scientific">Achlya hypogyna</name>
    <name type="common">Oomycete</name>
    <name type="synonym">Protoachlya hypogyna</name>
    <dbReference type="NCBI Taxonomy" id="1202772"/>
    <lineage>
        <taxon>Eukaryota</taxon>
        <taxon>Sar</taxon>
        <taxon>Stramenopiles</taxon>
        <taxon>Oomycota</taxon>
        <taxon>Saprolegniomycetes</taxon>
        <taxon>Saprolegniales</taxon>
        <taxon>Achlyaceae</taxon>
        <taxon>Achlya</taxon>
    </lineage>
</organism>
<keyword evidence="4" id="KW-0436">Ligase</keyword>
<evidence type="ECO:0000259" key="3">
    <source>
        <dbReference type="Pfam" id="PF00501"/>
    </source>
</evidence>
<evidence type="ECO:0000256" key="1">
    <source>
        <dbReference type="ARBA" id="ARBA00022741"/>
    </source>
</evidence>
<dbReference type="InterPro" id="IPR042099">
    <property type="entry name" value="ANL_N_sf"/>
</dbReference>
<dbReference type="STRING" id="1202772.A0A1V9YUQ7"/>
<dbReference type="GO" id="GO:0016020">
    <property type="term" value="C:membrane"/>
    <property type="evidence" value="ECO:0007669"/>
    <property type="project" value="TreeGrafter"/>
</dbReference>
<dbReference type="Proteomes" id="UP000243579">
    <property type="component" value="Unassembled WGS sequence"/>
</dbReference>